<dbReference type="EC" id="6.3.4.15" evidence="3"/>
<dbReference type="Proteomes" id="UP000270299">
    <property type="component" value="Unassembled WGS sequence"/>
</dbReference>
<dbReference type="CDD" id="cd16442">
    <property type="entry name" value="BPL"/>
    <property type="match status" value="1"/>
</dbReference>
<evidence type="ECO:0000256" key="2">
    <source>
        <dbReference type="ARBA" id="ARBA00023267"/>
    </source>
</evidence>
<dbReference type="InterPro" id="IPR004408">
    <property type="entry name" value="Biotin_CoA_COase_ligase"/>
</dbReference>
<proteinExistence type="predicted"/>
<dbReference type="PROSITE" id="PS51733">
    <property type="entry name" value="BPL_LPL_CATALYTIC"/>
    <property type="match status" value="1"/>
</dbReference>
<name>A0A3L7A0T8_9MICO</name>
<gene>
    <name evidence="5" type="ORF">D9V29_00935</name>
</gene>
<dbReference type="Gene3D" id="3.30.930.10">
    <property type="entry name" value="Bira Bifunctional Protein, Domain 2"/>
    <property type="match status" value="1"/>
</dbReference>
<accession>A0A3L7A0T8</accession>
<dbReference type="SUPFAM" id="SSF55681">
    <property type="entry name" value="Class II aaRS and biotin synthetases"/>
    <property type="match status" value="1"/>
</dbReference>
<protein>
    <recommendedName>
        <fullName evidence="3">biotin--[biotin carboxyl-carrier protein] ligase</fullName>
        <ecNumber evidence="3">6.3.4.15</ecNumber>
    </recommendedName>
</protein>
<evidence type="ECO:0000256" key="3">
    <source>
        <dbReference type="ARBA" id="ARBA00024227"/>
    </source>
</evidence>
<organism evidence="5 6">
    <name type="scientific">Mycetocola manganoxydans</name>
    <dbReference type="NCBI Taxonomy" id="699879"/>
    <lineage>
        <taxon>Bacteria</taxon>
        <taxon>Bacillati</taxon>
        <taxon>Actinomycetota</taxon>
        <taxon>Actinomycetes</taxon>
        <taxon>Micrococcales</taxon>
        <taxon>Microbacteriaceae</taxon>
        <taxon>Mycetocola</taxon>
    </lineage>
</organism>
<evidence type="ECO:0000313" key="5">
    <source>
        <dbReference type="EMBL" id="RLP73893.1"/>
    </source>
</evidence>
<keyword evidence="6" id="KW-1185">Reference proteome</keyword>
<dbReference type="PANTHER" id="PTHR12835">
    <property type="entry name" value="BIOTIN PROTEIN LIGASE"/>
    <property type="match status" value="1"/>
</dbReference>
<evidence type="ECO:0000259" key="4">
    <source>
        <dbReference type="PROSITE" id="PS51733"/>
    </source>
</evidence>
<dbReference type="GO" id="GO:0004077">
    <property type="term" value="F:biotin--[biotin carboxyl-carrier protein] ligase activity"/>
    <property type="evidence" value="ECO:0007669"/>
    <property type="project" value="UniProtKB-EC"/>
</dbReference>
<evidence type="ECO:0000313" key="6">
    <source>
        <dbReference type="Proteomes" id="UP000270299"/>
    </source>
</evidence>
<evidence type="ECO:0000256" key="1">
    <source>
        <dbReference type="ARBA" id="ARBA00022598"/>
    </source>
</evidence>
<dbReference type="NCBIfam" id="TIGR00121">
    <property type="entry name" value="birA_ligase"/>
    <property type="match status" value="1"/>
</dbReference>
<dbReference type="AlphaFoldDB" id="A0A3L7A0T8"/>
<dbReference type="InterPro" id="IPR004143">
    <property type="entry name" value="BPL_LPL_catalytic"/>
</dbReference>
<dbReference type="GO" id="GO:0005737">
    <property type="term" value="C:cytoplasm"/>
    <property type="evidence" value="ECO:0007669"/>
    <property type="project" value="TreeGrafter"/>
</dbReference>
<keyword evidence="2" id="KW-0092">Biotin</keyword>
<reference evidence="5 6" key="1">
    <citation type="submission" date="2018-10" db="EMBL/GenBank/DDBJ databases">
        <authorList>
            <person name="Li J."/>
        </authorList>
    </citation>
    <scope>NUCLEOTIDE SEQUENCE [LARGE SCALE GENOMIC DNA]</scope>
    <source>
        <strain evidence="5 6">CCTCC AB209002</strain>
    </source>
</reference>
<dbReference type="Pfam" id="PF03099">
    <property type="entry name" value="BPL_LplA_LipB"/>
    <property type="match status" value="1"/>
</dbReference>
<dbReference type="Gene3D" id="2.30.30.100">
    <property type="match status" value="1"/>
</dbReference>
<dbReference type="EMBL" id="RCUV01000001">
    <property type="protein sequence ID" value="RLP73893.1"/>
    <property type="molecule type" value="Genomic_DNA"/>
</dbReference>
<dbReference type="RefSeq" id="WP_121671444.1">
    <property type="nucleotide sequence ID" value="NZ_BMXM01000002.1"/>
</dbReference>
<comment type="caution">
    <text evidence="5">The sequence shown here is derived from an EMBL/GenBank/DDBJ whole genome shotgun (WGS) entry which is preliminary data.</text>
</comment>
<keyword evidence="1 5" id="KW-0436">Ligase</keyword>
<dbReference type="InterPro" id="IPR045864">
    <property type="entry name" value="aa-tRNA-synth_II/BPL/LPL"/>
</dbReference>
<dbReference type="OrthoDB" id="9807064at2"/>
<dbReference type="InterPro" id="IPR003142">
    <property type="entry name" value="BPL_C"/>
</dbReference>
<dbReference type="Pfam" id="PF02237">
    <property type="entry name" value="BPL_C"/>
    <property type="match status" value="1"/>
</dbReference>
<feature type="domain" description="BPL/LPL catalytic" evidence="4">
    <location>
        <begin position="7"/>
        <end position="192"/>
    </location>
</feature>
<sequence length="265" mass="27292">MSSAFSRSAAVAARLEVLPATPSTNDELVSLAANEAEWPDFSAVVTDTQTAGRGRLGRVWVSPAGTALAVSVLVRADSSLRIDALGWLPLAAGLAMTRAVRLALPDRDDVTLKWPNDVLVGGSKISGVLSELVVGRAPSVVVGAGLNLTMTDEQLPVPTATSLVLAGAEHPDADRILETYLREFRSLVDAFRAADGNAAASGLQAAVTDACGTIGARVRVELPGGNLLSGIARGIDVSGRIVVQADGSDQLTPVSAGDVTHLRAR</sequence>
<dbReference type="PANTHER" id="PTHR12835:SF5">
    <property type="entry name" value="BIOTIN--PROTEIN LIGASE"/>
    <property type="match status" value="1"/>
</dbReference>